<dbReference type="EMBL" id="MAYW01000179">
    <property type="protein sequence ID" value="ODS30761.1"/>
    <property type="molecule type" value="Genomic_DNA"/>
</dbReference>
<dbReference type="GO" id="GO:0046872">
    <property type="term" value="F:metal ion binding"/>
    <property type="evidence" value="ECO:0007669"/>
    <property type="project" value="UniProtKB-KW"/>
</dbReference>
<evidence type="ECO:0000259" key="2">
    <source>
        <dbReference type="PROSITE" id="PS50846"/>
    </source>
</evidence>
<accession>A0A1E3X570</accession>
<dbReference type="SUPFAM" id="SSF55008">
    <property type="entry name" value="HMA, heavy metal-associated domain"/>
    <property type="match status" value="1"/>
</dbReference>
<dbReference type="PROSITE" id="PS50846">
    <property type="entry name" value="HMA_2"/>
    <property type="match status" value="1"/>
</dbReference>
<name>A0A1E3X570_9BACT</name>
<dbReference type="PANTHER" id="PTHR46594">
    <property type="entry name" value="P-TYPE CATION-TRANSPORTING ATPASE"/>
    <property type="match status" value="1"/>
</dbReference>
<dbReference type="InterPro" id="IPR001802">
    <property type="entry name" value="MerP/CopZ"/>
</dbReference>
<dbReference type="FunFam" id="3.30.70.100:FF:000001">
    <property type="entry name" value="ATPase copper transporting beta"/>
    <property type="match status" value="1"/>
</dbReference>
<evidence type="ECO:0000313" key="3">
    <source>
        <dbReference type="EMBL" id="ODS30761.1"/>
    </source>
</evidence>
<dbReference type="InterPro" id="IPR006121">
    <property type="entry name" value="HMA_dom"/>
</dbReference>
<dbReference type="AlphaFoldDB" id="A0A1E3X570"/>
<dbReference type="PANTHER" id="PTHR46594:SF4">
    <property type="entry name" value="P-TYPE CATION-TRANSPORTING ATPASE"/>
    <property type="match status" value="1"/>
</dbReference>
<comment type="caution">
    <text evidence="3">The sequence shown here is derived from an EMBL/GenBank/DDBJ whole genome shotgun (WGS) entry which is preliminary data.</text>
</comment>
<protein>
    <submittedName>
        <fullName evidence="3">Mercuric transport protein periplasmic component</fullName>
    </submittedName>
</protein>
<feature type="domain" description="HMA" evidence="2">
    <location>
        <begin position="35"/>
        <end position="101"/>
    </location>
</feature>
<reference evidence="3 4" key="1">
    <citation type="submission" date="2016-07" db="EMBL/GenBank/DDBJ databases">
        <title>Draft genome of Scalindua rubra, obtained from a brine-seawater interface in the Red Sea, sheds light on salt adaptation in anammox bacteria.</title>
        <authorList>
            <person name="Speth D.R."/>
            <person name="Lagkouvardos I."/>
            <person name="Wang Y."/>
            <person name="Qian P.-Y."/>
            <person name="Dutilh B.E."/>
            <person name="Jetten M.S."/>
        </authorList>
    </citation>
    <scope>NUCLEOTIDE SEQUENCE [LARGE SCALE GENOMIC DNA]</scope>
    <source>
        <strain evidence="3">BSI-1</strain>
    </source>
</reference>
<dbReference type="CDD" id="cd00371">
    <property type="entry name" value="HMA"/>
    <property type="match status" value="1"/>
</dbReference>
<proteinExistence type="predicted"/>
<dbReference type="Pfam" id="PF00403">
    <property type="entry name" value="HMA"/>
    <property type="match status" value="1"/>
</dbReference>
<keyword evidence="1" id="KW-0479">Metal-binding</keyword>
<sequence>MLRNRYLNLSYILLIPVIAGLVIVMSASVVKAEEDEVVLNVKGMTCGMCANAIKTALLECKGVKDADVSHKKAEAVVKVEAGKADVDELIQAVEKAGFSAEKG</sequence>
<dbReference type="Proteomes" id="UP000094056">
    <property type="component" value="Unassembled WGS sequence"/>
</dbReference>
<dbReference type="Gene3D" id="3.30.70.100">
    <property type="match status" value="1"/>
</dbReference>
<dbReference type="PRINTS" id="PR00946">
    <property type="entry name" value="HGSCAVENGER"/>
</dbReference>
<dbReference type="InterPro" id="IPR036163">
    <property type="entry name" value="HMA_dom_sf"/>
</dbReference>
<organism evidence="3 4">
    <name type="scientific">Candidatus Scalindua rubra</name>
    <dbReference type="NCBI Taxonomy" id="1872076"/>
    <lineage>
        <taxon>Bacteria</taxon>
        <taxon>Pseudomonadati</taxon>
        <taxon>Planctomycetota</taxon>
        <taxon>Candidatus Brocadiia</taxon>
        <taxon>Candidatus Brocadiales</taxon>
        <taxon>Candidatus Scalinduaceae</taxon>
        <taxon>Candidatus Scalindua</taxon>
    </lineage>
</organism>
<evidence type="ECO:0000256" key="1">
    <source>
        <dbReference type="ARBA" id="ARBA00022723"/>
    </source>
</evidence>
<gene>
    <name evidence="3" type="primary">merP_2</name>
    <name evidence="3" type="ORF">SCARUB_04123</name>
</gene>
<evidence type="ECO:0000313" key="4">
    <source>
        <dbReference type="Proteomes" id="UP000094056"/>
    </source>
</evidence>